<evidence type="ECO:0000256" key="7">
    <source>
        <dbReference type="SAM" id="MobiDB-lite"/>
    </source>
</evidence>
<reference evidence="9 10" key="1">
    <citation type="journal article" date="2018" name="BMC Genomics">
        <title>Genomic evidence for intraspecific hybridization in a clonal and extremely halotolerant yeast.</title>
        <authorList>
            <person name="Gostincar C."/>
            <person name="Stajich J.E."/>
            <person name="Zupancic J."/>
            <person name="Zalar P."/>
            <person name="Gunde-Cimerman N."/>
        </authorList>
    </citation>
    <scope>NUCLEOTIDE SEQUENCE [LARGE SCALE GENOMIC DNA]</scope>
    <source>
        <strain evidence="9 10">EXF-6669</strain>
    </source>
</reference>
<organism evidence="9 10">
    <name type="scientific">Hortaea werneckii</name>
    <name type="common">Black yeast</name>
    <name type="synonym">Cladosporium werneckii</name>
    <dbReference type="NCBI Taxonomy" id="91943"/>
    <lineage>
        <taxon>Eukaryota</taxon>
        <taxon>Fungi</taxon>
        <taxon>Dikarya</taxon>
        <taxon>Ascomycota</taxon>
        <taxon>Pezizomycotina</taxon>
        <taxon>Dothideomycetes</taxon>
        <taxon>Dothideomycetidae</taxon>
        <taxon>Mycosphaerellales</taxon>
        <taxon>Teratosphaeriaceae</taxon>
        <taxon>Hortaea</taxon>
    </lineage>
</organism>
<dbReference type="Gene3D" id="2.40.50.140">
    <property type="entry name" value="Nucleic acid-binding proteins"/>
    <property type="match status" value="1"/>
</dbReference>
<dbReference type="FunFam" id="3.30.1490.120:FF:000001">
    <property type="entry name" value="DNA-directed RNA polymerase II subunit RPB7"/>
    <property type="match status" value="1"/>
</dbReference>
<keyword evidence="4 6" id="KW-0804">Transcription</keyword>
<dbReference type="AlphaFoldDB" id="A0A3M6ZPB4"/>
<comment type="subcellular location">
    <subcellularLocation>
        <location evidence="1 6">Nucleus</location>
    </subcellularLocation>
</comment>
<dbReference type="SUPFAM" id="SSF88798">
    <property type="entry name" value="N-terminal, heterodimerisation domain of RBP7 (RpoE)"/>
    <property type="match status" value="1"/>
</dbReference>
<feature type="region of interest" description="Disordered" evidence="7">
    <location>
        <begin position="1"/>
        <end position="27"/>
    </location>
</feature>
<dbReference type="SUPFAM" id="SSF50249">
    <property type="entry name" value="Nucleic acid-binding proteins"/>
    <property type="match status" value="1"/>
</dbReference>
<dbReference type="InterPro" id="IPR045113">
    <property type="entry name" value="Rpb7-like"/>
</dbReference>
<dbReference type="Proteomes" id="UP000271337">
    <property type="component" value="Unassembled WGS sequence"/>
</dbReference>
<proteinExistence type="inferred from homology"/>
<dbReference type="InterPro" id="IPR005576">
    <property type="entry name" value="Rpb7-like_N"/>
</dbReference>
<feature type="non-terminal residue" evidence="9">
    <location>
        <position position="1"/>
    </location>
</feature>
<accession>A0A3M6ZPB4</accession>
<dbReference type="InterPro" id="IPR012340">
    <property type="entry name" value="NA-bd_OB-fold"/>
</dbReference>
<sequence>RERGNGDRRENYPSTWLTKTNPSTSASTPTTATMFFVKVLEHTATLHPSFFGAQASEYIIDQLYRDREGSNTGTMMIIAIIDIEDISEPKIIPGSGYAQYNVSYRAIVWRPFRGEVVDGMVSSVVNNGFFVDVGGLSVFVSKAMIPSSLKYTMEGATPSFTDGVDQTVERGSQVRLRIKGIRGEMGQMFAIGSIREDYLGYALLPIS</sequence>
<dbReference type="GO" id="GO:0045948">
    <property type="term" value="P:positive regulation of translational initiation"/>
    <property type="evidence" value="ECO:0007669"/>
    <property type="project" value="TreeGrafter"/>
</dbReference>
<evidence type="ECO:0000313" key="9">
    <source>
        <dbReference type="EMBL" id="RMY17115.1"/>
    </source>
</evidence>
<dbReference type="Gene3D" id="3.30.1490.120">
    <property type="entry name" value="RNA polymerase Rpb7-like, N-terminal domain"/>
    <property type="match status" value="1"/>
</dbReference>
<gene>
    <name evidence="9" type="ORF">D0867_06263</name>
</gene>
<feature type="domain" description="S1 motif" evidence="8">
    <location>
        <begin position="114"/>
        <end position="195"/>
    </location>
</feature>
<dbReference type="PANTHER" id="PTHR12709:SF4">
    <property type="entry name" value="DNA-DIRECTED RNA POLYMERASE II SUBUNIT RPB7"/>
    <property type="match status" value="1"/>
</dbReference>
<name>A0A3M6ZPB4_HORWE</name>
<dbReference type="GO" id="GO:0003727">
    <property type="term" value="F:single-stranded RNA binding"/>
    <property type="evidence" value="ECO:0007669"/>
    <property type="project" value="TreeGrafter"/>
</dbReference>
<dbReference type="GO" id="GO:0003697">
    <property type="term" value="F:single-stranded DNA binding"/>
    <property type="evidence" value="ECO:0007669"/>
    <property type="project" value="TreeGrafter"/>
</dbReference>
<comment type="caution">
    <text evidence="9">The sequence shown here is derived from an EMBL/GenBank/DDBJ whole genome shotgun (WGS) entry which is preliminary data.</text>
</comment>
<feature type="compositionally biased region" description="Low complexity" evidence="7">
    <location>
        <begin position="18"/>
        <end position="27"/>
    </location>
</feature>
<dbReference type="OrthoDB" id="1162399at2759"/>
<keyword evidence="3 6" id="KW-0240">DNA-directed RNA polymerase</keyword>
<evidence type="ECO:0000256" key="2">
    <source>
        <dbReference type="ARBA" id="ARBA00009307"/>
    </source>
</evidence>
<comment type="similarity">
    <text evidence="2">Belongs to the eukaryotic RPB7/RPC8 RNA polymerase subunit family.</text>
</comment>
<evidence type="ECO:0000259" key="8">
    <source>
        <dbReference type="PROSITE" id="PS50126"/>
    </source>
</evidence>
<evidence type="ECO:0000256" key="1">
    <source>
        <dbReference type="ARBA" id="ARBA00004123"/>
    </source>
</evidence>
<dbReference type="InterPro" id="IPR003029">
    <property type="entry name" value="S1_domain"/>
</dbReference>
<dbReference type="GO" id="GO:0006367">
    <property type="term" value="P:transcription initiation at RNA polymerase II promoter"/>
    <property type="evidence" value="ECO:0007669"/>
    <property type="project" value="TreeGrafter"/>
</dbReference>
<dbReference type="PROSITE" id="PS50126">
    <property type="entry name" value="S1"/>
    <property type="match status" value="1"/>
</dbReference>
<dbReference type="GO" id="GO:0000932">
    <property type="term" value="C:P-body"/>
    <property type="evidence" value="ECO:0007669"/>
    <property type="project" value="TreeGrafter"/>
</dbReference>
<dbReference type="CDD" id="cd04462">
    <property type="entry name" value="S1_RNAPII_Rpb7"/>
    <property type="match status" value="1"/>
</dbReference>
<dbReference type="GO" id="GO:0031369">
    <property type="term" value="F:translation initiation factor binding"/>
    <property type="evidence" value="ECO:0007669"/>
    <property type="project" value="TreeGrafter"/>
</dbReference>
<evidence type="ECO:0000256" key="5">
    <source>
        <dbReference type="ARBA" id="ARBA00023242"/>
    </source>
</evidence>
<dbReference type="EMBL" id="QWIL01000600">
    <property type="protein sequence ID" value="RMY17115.1"/>
    <property type="molecule type" value="Genomic_DNA"/>
</dbReference>
<evidence type="ECO:0000313" key="10">
    <source>
        <dbReference type="Proteomes" id="UP000271337"/>
    </source>
</evidence>
<dbReference type="Pfam" id="PF00575">
    <property type="entry name" value="S1"/>
    <property type="match status" value="1"/>
</dbReference>
<dbReference type="GO" id="GO:0005665">
    <property type="term" value="C:RNA polymerase II, core complex"/>
    <property type="evidence" value="ECO:0007669"/>
    <property type="project" value="UniProtKB-ARBA"/>
</dbReference>
<evidence type="ECO:0000256" key="6">
    <source>
        <dbReference type="RuleBase" id="RU369086"/>
    </source>
</evidence>
<dbReference type="FunFam" id="2.40.50.140:FF:000043">
    <property type="entry name" value="DNA-directed RNA polymerase II subunit RPB7"/>
    <property type="match status" value="1"/>
</dbReference>
<dbReference type="Pfam" id="PF03876">
    <property type="entry name" value="SHS2_Rpb7-N"/>
    <property type="match status" value="1"/>
</dbReference>
<evidence type="ECO:0000256" key="4">
    <source>
        <dbReference type="ARBA" id="ARBA00023163"/>
    </source>
</evidence>
<dbReference type="InterPro" id="IPR036898">
    <property type="entry name" value="RNA_pol_Rpb7-like_N_sf"/>
</dbReference>
<dbReference type="VEuPathDB" id="FungiDB:BTJ68_14360"/>
<dbReference type="PANTHER" id="PTHR12709">
    <property type="entry name" value="DNA-DIRECTED RNA POLYMERASE II, III"/>
    <property type="match status" value="1"/>
</dbReference>
<evidence type="ECO:0000256" key="3">
    <source>
        <dbReference type="ARBA" id="ARBA00022478"/>
    </source>
</evidence>
<feature type="compositionally biased region" description="Basic and acidic residues" evidence="7">
    <location>
        <begin position="1"/>
        <end position="11"/>
    </location>
</feature>
<protein>
    <recommendedName>
        <fullName evidence="6">DNA-directed RNA polymerase subunit</fullName>
    </recommendedName>
</protein>
<comment type="function">
    <text evidence="6">DNA-dependent RNA polymerase which catalyzes the transcription of DNA into RNA using the four ribonucleoside triphosphates as substrates.</text>
</comment>
<keyword evidence="5 6" id="KW-0539">Nucleus</keyword>
<dbReference type="GO" id="GO:0060213">
    <property type="term" value="P:positive regulation of nuclear-transcribed mRNA poly(A) tail shortening"/>
    <property type="evidence" value="ECO:0007669"/>
    <property type="project" value="TreeGrafter"/>
</dbReference>